<comment type="caution">
    <text evidence="5">The sequence shown here is derived from an EMBL/GenBank/DDBJ whole genome shotgun (WGS) entry which is preliminary data.</text>
</comment>
<evidence type="ECO:0000313" key="5">
    <source>
        <dbReference type="EMBL" id="MFH5775463.1"/>
    </source>
</evidence>
<dbReference type="InterPro" id="IPR036770">
    <property type="entry name" value="Ankyrin_rpt-contain_sf"/>
</dbReference>
<dbReference type="RefSeq" id="WP_395134684.1">
    <property type="nucleotide sequence ID" value="NZ_JBIMPR010000011.1"/>
</dbReference>
<evidence type="ECO:0000256" key="4">
    <source>
        <dbReference type="SAM" id="SignalP"/>
    </source>
</evidence>
<feature type="chain" id="PRO_5045341116" evidence="4">
    <location>
        <begin position="23"/>
        <end position="110"/>
    </location>
</feature>
<dbReference type="Proteomes" id="UP001609376">
    <property type="component" value="Unassembled WGS sequence"/>
</dbReference>
<feature type="signal peptide" evidence="4">
    <location>
        <begin position="1"/>
        <end position="22"/>
    </location>
</feature>
<sequence>MPRRAFLVGTAFLSLLAAPVSATGKTMNGTRLHQAAGQNDAAAITRLLAAGAEIEARDRNGATPLLVATHANAVEAARVLVQAGADVPRILSRTAPIFTPGRAGIWRSSS</sequence>
<dbReference type="EMBL" id="JBIMPR010000011">
    <property type="protein sequence ID" value="MFH5775463.1"/>
    <property type="molecule type" value="Genomic_DNA"/>
</dbReference>
<name>A0ABW7LPT6_9RHOB</name>
<evidence type="ECO:0000256" key="3">
    <source>
        <dbReference type="PROSITE-ProRule" id="PRU00023"/>
    </source>
</evidence>
<keyword evidence="4" id="KW-0732">Signal</keyword>
<keyword evidence="2 3" id="KW-0040">ANK repeat</keyword>
<dbReference type="PROSITE" id="PS50088">
    <property type="entry name" value="ANK_REPEAT"/>
    <property type="match status" value="2"/>
</dbReference>
<gene>
    <name evidence="5" type="ORF">ACHFJ0_14525</name>
</gene>
<keyword evidence="6" id="KW-1185">Reference proteome</keyword>
<dbReference type="SUPFAM" id="SSF48403">
    <property type="entry name" value="Ankyrin repeat"/>
    <property type="match status" value="1"/>
</dbReference>
<dbReference type="PROSITE" id="PS50297">
    <property type="entry name" value="ANK_REP_REGION"/>
    <property type="match status" value="1"/>
</dbReference>
<evidence type="ECO:0000256" key="2">
    <source>
        <dbReference type="ARBA" id="ARBA00023043"/>
    </source>
</evidence>
<dbReference type="InterPro" id="IPR002110">
    <property type="entry name" value="Ankyrin_rpt"/>
</dbReference>
<feature type="repeat" description="ANK" evidence="3">
    <location>
        <begin position="60"/>
        <end position="87"/>
    </location>
</feature>
<keyword evidence="1" id="KW-0677">Repeat</keyword>
<dbReference type="Gene3D" id="1.25.40.20">
    <property type="entry name" value="Ankyrin repeat-containing domain"/>
    <property type="match status" value="1"/>
</dbReference>
<feature type="repeat" description="ANK" evidence="3">
    <location>
        <begin position="27"/>
        <end position="59"/>
    </location>
</feature>
<protein>
    <submittedName>
        <fullName evidence="5">Ankyrin repeat domain-containing protein</fullName>
    </submittedName>
</protein>
<accession>A0ABW7LPT6</accession>
<dbReference type="Pfam" id="PF12796">
    <property type="entry name" value="Ank_2"/>
    <property type="match status" value="1"/>
</dbReference>
<evidence type="ECO:0000256" key="1">
    <source>
        <dbReference type="ARBA" id="ARBA00022737"/>
    </source>
</evidence>
<evidence type="ECO:0000313" key="6">
    <source>
        <dbReference type="Proteomes" id="UP001609376"/>
    </source>
</evidence>
<dbReference type="PANTHER" id="PTHR24173">
    <property type="entry name" value="ANKYRIN REPEAT CONTAINING"/>
    <property type="match status" value="1"/>
</dbReference>
<dbReference type="PANTHER" id="PTHR24173:SF74">
    <property type="entry name" value="ANKYRIN REPEAT DOMAIN-CONTAINING PROTEIN 16"/>
    <property type="match status" value="1"/>
</dbReference>
<dbReference type="SMART" id="SM00248">
    <property type="entry name" value="ANK"/>
    <property type="match status" value="2"/>
</dbReference>
<proteinExistence type="predicted"/>
<organism evidence="5 6">
    <name type="scientific">Paracoccus broussonetiae subsp. drimophilus</name>
    <dbReference type="NCBI Taxonomy" id="3373869"/>
    <lineage>
        <taxon>Bacteria</taxon>
        <taxon>Pseudomonadati</taxon>
        <taxon>Pseudomonadota</taxon>
        <taxon>Alphaproteobacteria</taxon>
        <taxon>Rhodobacterales</taxon>
        <taxon>Paracoccaceae</taxon>
        <taxon>Paracoccus</taxon>
        <taxon>Paracoccus broussonetiae</taxon>
    </lineage>
</organism>
<reference evidence="5 6" key="1">
    <citation type="submission" date="2024-10" db="EMBL/GenBank/DDBJ databases">
        <title>Paracoccus drimophilus sp. nov., a novel bacterium from corn roots in Hunan.</title>
        <authorList>
            <person name="Li X."/>
        </authorList>
    </citation>
    <scope>NUCLEOTIDE SEQUENCE [LARGE SCALE GENOMIC DNA]</scope>
    <source>
        <strain evidence="5 6">NGMCC 1.201697</strain>
    </source>
</reference>